<sequence>MMAGAGEPRRVVLLVDVDPLLPFPKATTPAAQSASPYLAAVLPAAASLLAASSSPASLSAARLFFSSLSPILSSSLLPRPLPAAPTPLSFHLHTETLNSLAPLRRLALPACAHPHVTPSSSIAKSILQLEHDYPWDADPEQGRRGRLRVFEQTPNLVVLFTAAAEFEEFGGESNFAGRFRGVFRPVRDRLAARGVQVCWGAVSACGGGVGRAVTELGWWFTTADAVTLGSAVATPGLVWGGLGLGDEESGRRGEVVLEIADVEGKPLVCKGCEVEVIGSTPWLLGAGSVFKIHVKAVCEVDSWEQLMAGDGDVAMVRGCFREAGKSDGEEAVEKEFFPQQILELVLGDEKDKLGRGKPIWQLILVFLHRKNYCAMVSVSDGDGNTIDGVIVPVSMNSALLHVSKSGAGFGQVVAKGPQLLDSCMSDTSKEQSARKKKNRLINKLFEATTWSSFCDVLLKHADGSMPVVDLEDLYFSRYGATSKKLRFLKCWMKQVKRQCLSTLSSTVAITEEEKYLSSKDETEAKNPFSEEDASAPLVNFSVDEVDCDKEDKPLDEINCNKVEKPMYVDTSEFSSMEDLEAFLGSVPQKIEQSVCSEDADLGSLAGRLVGLSVHALMIKNGKISVRYSDRGEMEDVSDGKIASEASSILLRKPKELVAKYKDSNSACATSQQTPKYSTTYKIREHELQILLRMEIMKSELGTGIEEGSKQKMIKEICSLLQFIDINLQGDSFQSNGILEFAEKTIKIRYIDSMEDVIKKIYTEMEFDLFDDEVECSDSLPSSSNHEVDGSNSRGSHHRSNSAPDLPRHDHASGGRSRHEERLAKAEERRNRERRLSSFTSWVPDLRRVWALKHPGKEPPVPPQSRQGSKRRKRRRAACTAGVGGPPVTGGGRRPQPPALTPGGAGSLAAVSKALFHDDEAADVSSSSVWRLYLHDVKGAKGCMDVKKSHVPDRILGLECVLHREKYITPVTCVSSMRQFLVLHLATKFVCDWVFGALAGSLPEQIFRVPRL</sequence>
<proteinExistence type="predicted"/>
<evidence type="ECO:0000256" key="1">
    <source>
        <dbReference type="SAM" id="MobiDB-lite"/>
    </source>
</evidence>
<dbReference type="InterPro" id="IPR026153">
    <property type="entry name" value="Treslin"/>
</dbReference>
<dbReference type="GO" id="GO:0005634">
    <property type="term" value="C:nucleus"/>
    <property type="evidence" value="ECO:0007669"/>
    <property type="project" value="InterPro"/>
</dbReference>
<protein>
    <recommendedName>
        <fullName evidence="4">Treslin N-terminal domain-containing protein</fullName>
    </recommendedName>
</protein>
<dbReference type="EnsemblPlants" id="OB01G17860.1">
    <property type="protein sequence ID" value="OB01G17860.1"/>
    <property type="gene ID" value="OB01G17860"/>
</dbReference>
<accession>J3KXT0</accession>
<feature type="compositionally biased region" description="Basic and acidic residues" evidence="1">
    <location>
        <begin position="805"/>
        <end position="834"/>
    </location>
</feature>
<reference evidence="2" key="1">
    <citation type="journal article" date="2013" name="Nat. Commun.">
        <title>Whole-genome sequencing of Oryza brachyantha reveals mechanisms underlying Oryza genome evolution.</title>
        <authorList>
            <person name="Chen J."/>
            <person name="Huang Q."/>
            <person name="Gao D."/>
            <person name="Wang J."/>
            <person name="Lang Y."/>
            <person name="Liu T."/>
            <person name="Li B."/>
            <person name="Bai Z."/>
            <person name="Luis Goicoechea J."/>
            <person name="Liang C."/>
            <person name="Chen C."/>
            <person name="Zhang W."/>
            <person name="Sun S."/>
            <person name="Liao Y."/>
            <person name="Zhang X."/>
            <person name="Yang L."/>
            <person name="Song C."/>
            <person name="Wang M."/>
            <person name="Shi J."/>
            <person name="Liu G."/>
            <person name="Liu J."/>
            <person name="Zhou H."/>
            <person name="Zhou W."/>
            <person name="Yu Q."/>
            <person name="An N."/>
            <person name="Chen Y."/>
            <person name="Cai Q."/>
            <person name="Wang B."/>
            <person name="Liu B."/>
            <person name="Min J."/>
            <person name="Huang Y."/>
            <person name="Wu H."/>
            <person name="Li Z."/>
            <person name="Zhang Y."/>
            <person name="Yin Y."/>
            <person name="Song W."/>
            <person name="Jiang J."/>
            <person name="Jackson S.A."/>
            <person name="Wing R.A."/>
            <person name="Wang J."/>
            <person name="Chen M."/>
        </authorList>
    </citation>
    <scope>NUCLEOTIDE SEQUENCE [LARGE SCALE GENOMIC DNA]</scope>
    <source>
        <strain evidence="2">cv. IRGC 101232</strain>
    </source>
</reference>
<dbReference type="Gramene" id="OB01G17860.1">
    <property type="protein sequence ID" value="OB01G17860.1"/>
    <property type="gene ID" value="OB01G17860"/>
</dbReference>
<feature type="region of interest" description="Disordered" evidence="1">
    <location>
        <begin position="777"/>
        <end position="834"/>
    </location>
</feature>
<dbReference type="GO" id="GO:0030174">
    <property type="term" value="P:regulation of DNA-templated DNA replication initiation"/>
    <property type="evidence" value="ECO:0007669"/>
    <property type="project" value="TreeGrafter"/>
</dbReference>
<dbReference type="Proteomes" id="UP000006038">
    <property type="component" value="Chromosome 1"/>
</dbReference>
<dbReference type="AlphaFoldDB" id="J3KXT0"/>
<reference evidence="2" key="2">
    <citation type="submission" date="2013-04" db="UniProtKB">
        <authorList>
            <consortium name="EnsemblPlants"/>
        </authorList>
    </citation>
    <scope>IDENTIFICATION</scope>
</reference>
<dbReference type="STRING" id="4533.J3KXT0"/>
<organism evidence="2">
    <name type="scientific">Oryza brachyantha</name>
    <name type="common">malo sina</name>
    <dbReference type="NCBI Taxonomy" id="4533"/>
    <lineage>
        <taxon>Eukaryota</taxon>
        <taxon>Viridiplantae</taxon>
        <taxon>Streptophyta</taxon>
        <taxon>Embryophyta</taxon>
        <taxon>Tracheophyta</taxon>
        <taxon>Spermatophyta</taxon>
        <taxon>Magnoliopsida</taxon>
        <taxon>Liliopsida</taxon>
        <taxon>Poales</taxon>
        <taxon>Poaceae</taxon>
        <taxon>BOP clade</taxon>
        <taxon>Oryzoideae</taxon>
        <taxon>Oryzeae</taxon>
        <taxon>Oryzinae</taxon>
        <taxon>Oryza</taxon>
    </lineage>
</organism>
<evidence type="ECO:0000313" key="2">
    <source>
        <dbReference type="EnsemblPlants" id="OB01G17860.1"/>
    </source>
</evidence>
<dbReference type="PANTHER" id="PTHR21556:SF2">
    <property type="entry name" value="TRESLIN"/>
    <property type="match status" value="1"/>
</dbReference>
<dbReference type="eggNOG" id="ENOG502QZ9I">
    <property type="taxonomic scope" value="Eukaryota"/>
</dbReference>
<feature type="compositionally biased region" description="Basic residues" evidence="1">
    <location>
        <begin position="867"/>
        <end position="876"/>
    </location>
</feature>
<dbReference type="HOGENOM" id="CLU_016284_0_0_1"/>
<dbReference type="GO" id="GO:0033314">
    <property type="term" value="P:mitotic DNA replication checkpoint signaling"/>
    <property type="evidence" value="ECO:0007669"/>
    <property type="project" value="InterPro"/>
</dbReference>
<feature type="compositionally biased region" description="Gly residues" evidence="1">
    <location>
        <begin position="881"/>
        <end position="892"/>
    </location>
</feature>
<dbReference type="GO" id="GO:0010212">
    <property type="term" value="P:response to ionizing radiation"/>
    <property type="evidence" value="ECO:0007669"/>
    <property type="project" value="InterPro"/>
</dbReference>
<evidence type="ECO:0008006" key="4">
    <source>
        <dbReference type="Google" id="ProtNLM"/>
    </source>
</evidence>
<evidence type="ECO:0000313" key="3">
    <source>
        <dbReference type="Proteomes" id="UP000006038"/>
    </source>
</evidence>
<dbReference type="PANTHER" id="PTHR21556">
    <property type="entry name" value="TRESLIN"/>
    <property type="match status" value="1"/>
</dbReference>
<dbReference type="OMA" id="FFRMEIL"/>
<name>J3KXT0_ORYBR</name>
<dbReference type="GO" id="GO:0007095">
    <property type="term" value="P:mitotic G2 DNA damage checkpoint signaling"/>
    <property type="evidence" value="ECO:0007669"/>
    <property type="project" value="TreeGrafter"/>
</dbReference>
<keyword evidence="3" id="KW-1185">Reference proteome</keyword>
<dbReference type="GO" id="GO:0006260">
    <property type="term" value="P:DNA replication"/>
    <property type="evidence" value="ECO:0007669"/>
    <property type="project" value="InterPro"/>
</dbReference>
<dbReference type="GO" id="GO:0003682">
    <property type="term" value="F:chromatin binding"/>
    <property type="evidence" value="ECO:0007669"/>
    <property type="project" value="TreeGrafter"/>
</dbReference>
<feature type="region of interest" description="Disordered" evidence="1">
    <location>
        <begin position="852"/>
        <end position="903"/>
    </location>
</feature>